<dbReference type="PaxDb" id="3708-A0A078GCK2"/>
<dbReference type="Gramene" id="CDY22423">
    <property type="protein sequence ID" value="CDY22423"/>
    <property type="gene ID" value="GSBRNA2T00018919001"/>
</dbReference>
<dbReference type="Proteomes" id="UP000028999">
    <property type="component" value="Unassembled WGS sequence"/>
</dbReference>
<dbReference type="EMBL" id="LK032131">
    <property type="protein sequence ID" value="CDY22423.1"/>
    <property type="molecule type" value="Genomic_DNA"/>
</dbReference>
<keyword evidence="2" id="KW-1185">Reference proteome</keyword>
<evidence type="ECO:0000313" key="2">
    <source>
        <dbReference type="Proteomes" id="UP000028999"/>
    </source>
</evidence>
<sequence length="31" mass="3548">MIIVLEAHLSCLRADQGQLNKLLEKERQRAA</sequence>
<dbReference type="AlphaFoldDB" id="A0A078GCK2"/>
<gene>
    <name evidence="1" type="primary">BnaC03g61360D</name>
    <name evidence="1" type="ORF">GSBRNA2T00018919001</name>
</gene>
<name>A0A078GCK2_BRANA</name>
<dbReference type="STRING" id="3708.A0A078GCK2"/>
<reference evidence="1 2" key="1">
    <citation type="journal article" date="2014" name="Science">
        <title>Plant genetics. Early allopolyploid evolution in the post-Neolithic Brassica napus oilseed genome.</title>
        <authorList>
            <person name="Chalhoub B."/>
            <person name="Denoeud F."/>
            <person name="Liu S."/>
            <person name="Parkin I.A."/>
            <person name="Tang H."/>
            <person name="Wang X."/>
            <person name="Chiquet J."/>
            <person name="Belcram H."/>
            <person name="Tong C."/>
            <person name="Samans B."/>
            <person name="Correa M."/>
            <person name="Da Silva C."/>
            <person name="Just J."/>
            <person name="Falentin C."/>
            <person name="Koh C.S."/>
            <person name="Le Clainche I."/>
            <person name="Bernard M."/>
            <person name="Bento P."/>
            <person name="Noel B."/>
            <person name="Labadie K."/>
            <person name="Alberti A."/>
            <person name="Charles M."/>
            <person name="Arnaud D."/>
            <person name="Guo H."/>
            <person name="Daviaud C."/>
            <person name="Alamery S."/>
            <person name="Jabbari K."/>
            <person name="Zhao M."/>
            <person name="Edger P.P."/>
            <person name="Chelaifa H."/>
            <person name="Tack D."/>
            <person name="Lassalle G."/>
            <person name="Mestiri I."/>
            <person name="Schnel N."/>
            <person name="Le Paslier M.C."/>
            <person name="Fan G."/>
            <person name="Renault V."/>
            <person name="Bayer P.E."/>
            <person name="Golicz A.A."/>
            <person name="Manoli S."/>
            <person name="Lee T.H."/>
            <person name="Thi V.H."/>
            <person name="Chalabi S."/>
            <person name="Hu Q."/>
            <person name="Fan C."/>
            <person name="Tollenaere R."/>
            <person name="Lu Y."/>
            <person name="Battail C."/>
            <person name="Shen J."/>
            <person name="Sidebottom C.H."/>
            <person name="Wang X."/>
            <person name="Canaguier A."/>
            <person name="Chauveau A."/>
            <person name="Berard A."/>
            <person name="Deniot G."/>
            <person name="Guan M."/>
            <person name="Liu Z."/>
            <person name="Sun F."/>
            <person name="Lim Y.P."/>
            <person name="Lyons E."/>
            <person name="Town C.D."/>
            <person name="Bancroft I."/>
            <person name="Wang X."/>
            <person name="Meng J."/>
            <person name="Ma J."/>
            <person name="Pires J.C."/>
            <person name="King G.J."/>
            <person name="Brunel D."/>
            <person name="Delourme R."/>
            <person name="Renard M."/>
            <person name="Aury J.M."/>
            <person name="Adams K.L."/>
            <person name="Batley J."/>
            <person name="Snowdon R.J."/>
            <person name="Tost J."/>
            <person name="Edwards D."/>
            <person name="Zhou Y."/>
            <person name="Hua W."/>
            <person name="Sharpe A.G."/>
            <person name="Paterson A.H."/>
            <person name="Guan C."/>
            <person name="Wincker P."/>
        </authorList>
    </citation>
    <scope>NUCLEOTIDE SEQUENCE [LARGE SCALE GENOMIC DNA]</scope>
    <source>
        <strain evidence="2">cv. Darmor-bzh</strain>
    </source>
</reference>
<evidence type="ECO:0000313" key="1">
    <source>
        <dbReference type="EMBL" id="CDY22423.1"/>
    </source>
</evidence>
<accession>A0A078GCK2</accession>
<organism evidence="1 2">
    <name type="scientific">Brassica napus</name>
    <name type="common">Rape</name>
    <dbReference type="NCBI Taxonomy" id="3708"/>
    <lineage>
        <taxon>Eukaryota</taxon>
        <taxon>Viridiplantae</taxon>
        <taxon>Streptophyta</taxon>
        <taxon>Embryophyta</taxon>
        <taxon>Tracheophyta</taxon>
        <taxon>Spermatophyta</taxon>
        <taxon>Magnoliopsida</taxon>
        <taxon>eudicotyledons</taxon>
        <taxon>Gunneridae</taxon>
        <taxon>Pentapetalae</taxon>
        <taxon>rosids</taxon>
        <taxon>malvids</taxon>
        <taxon>Brassicales</taxon>
        <taxon>Brassicaceae</taxon>
        <taxon>Brassiceae</taxon>
        <taxon>Brassica</taxon>
    </lineage>
</organism>
<proteinExistence type="predicted"/>
<protein>
    <submittedName>
        <fullName evidence="1">BnaC03g61360D protein</fullName>
    </submittedName>
</protein>